<evidence type="ECO:0000256" key="1">
    <source>
        <dbReference type="SAM" id="MobiDB-lite"/>
    </source>
</evidence>
<dbReference type="Pfam" id="PF14223">
    <property type="entry name" value="Retrotran_gag_2"/>
    <property type="match status" value="1"/>
</dbReference>
<comment type="caution">
    <text evidence="2">The sequence shown here is derived from an EMBL/GenBank/DDBJ whole genome shotgun (WGS) entry which is preliminary data.</text>
</comment>
<dbReference type="EMBL" id="LATX01002554">
    <property type="protein sequence ID" value="KTB27447.1"/>
    <property type="molecule type" value="Genomic_DNA"/>
</dbReference>
<proteinExistence type="predicted"/>
<feature type="compositionally biased region" description="Low complexity" evidence="1">
    <location>
        <begin position="284"/>
        <end position="316"/>
    </location>
</feature>
<dbReference type="AlphaFoldDB" id="A0A0W0ETQ3"/>
<accession>A0A0W0ETQ3</accession>
<protein>
    <submittedName>
        <fullName evidence="2">Uncharacterized protein</fullName>
    </submittedName>
</protein>
<organism evidence="2 3">
    <name type="scientific">Moniliophthora roreri</name>
    <name type="common">Frosty pod rot fungus</name>
    <name type="synonym">Monilia roreri</name>
    <dbReference type="NCBI Taxonomy" id="221103"/>
    <lineage>
        <taxon>Eukaryota</taxon>
        <taxon>Fungi</taxon>
        <taxon>Dikarya</taxon>
        <taxon>Basidiomycota</taxon>
        <taxon>Agaricomycotina</taxon>
        <taxon>Agaricomycetes</taxon>
        <taxon>Agaricomycetidae</taxon>
        <taxon>Agaricales</taxon>
        <taxon>Marasmiineae</taxon>
        <taxon>Marasmiaceae</taxon>
        <taxon>Moniliophthora</taxon>
    </lineage>
</organism>
<evidence type="ECO:0000313" key="2">
    <source>
        <dbReference type="EMBL" id="KTB27447.1"/>
    </source>
</evidence>
<dbReference type="Proteomes" id="UP000054988">
    <property type="component" value="Unassembled WGS sequence"/>
</dbReference>
<name>A0A0W0ETQ3_MONRR</name>
<reference evidence="2 3" key="1">
    <citation type="submission" date="2015-12" db="EMBL/GenBank/DDBJ databases">
        <title>Draft genome sequence of Moniliophthora roreri, the causal agent of frosty pod rot of cacao.</title>
        <authorList>
            <person name="Aime M.C."/>
            <person name="Diaz-Valderrama J.R."/>
            <person name="Kijpornyongpan T."/>
            <person name="Phillips-Mora W."/>
        </authorList>
    </citation>
    <scope>NUCLEOTIDE SEQUENCE [LARGE SCALE GENOMIC DNA]</scope>
    <source>
        <strain evidence="2 3">MCA 2952</strain>
    </source>
</reference>
<gene>
    <name evidence="2" type="ORF">WG66_20002</name>
</gene>
<sequence length="659" mass="74769">MSNSNQSRIPQVSLADNTVRIRNSDDGVGIPVYSYHPLELLEPIQVFDTSVGNTLGLSVVPIFNGDDFREWKRKVLAYLNLAKAAYALTNTMPVTVGTGDTAVAPDMEVVKEWKTSNAQALGLFQLKLSPTLQWIIKDTAKETWDALKAEYDVPSLPEIFTFFQGLIMACTAEGQNPDHSANLIRQCVAKLSENDFPVPSNFQAMFLLNSLPKSYEGVKTQMFVSNKGKDLTFDNILPFIKQEYNRRHMDGVAAYATRISSVQRYTGQSPNWNGQKKFCPRNPNPNSGKNNNQNQNSGNKGNKGKQPAQPQQNQQKSDGKKNNKKKSNKKGKGKKPNGAISVMMAEITDLPQKEEPQIPKEEKSSDDGKVLTKCVNHFCTSPDKTVYGIFTTRRNRKTWYVCKQCYNMHSHSFARQKILQKAVLVRLPIDEKAYAFLRGDFQLSRTFTVLETDKIPPKTPPITQEEVNIGDIFPSESFENIFGNLPSRKHLMTHKYPNQVRDVIPTETSESAVSRNPINKFENKQPHKSDYGCAMRRWLRFMEAKIQAQIPKSQHDPTMIPMPENVKFHIELLNNNPSIDSTLFASHRFAKIILDLIETERNYIQNRAQQLGHDYKKQPAIVDFLDSLDIYAKYPQSTSFTPHFTPISFCSEACHKCTW</sequence>
<feature type="compositionally biased region" description="Basic residues" evidence="1">
    <location>
        <begin position="322"/>
        <end position="335"/>
    </location>
</feature>
<feature type="region of interest" description="Disordered" evidence="1">
    <location>
        <begin position="266"/>
        <end position="340"/>
    </location>
</feature>
<evidence type="ECO:0000313" key="3">
    <source>
        <dbReference type="Proteomes" id="UP000054988"/>
    </source>
</evidence>